<dbReference type="Gene3D" id="3.30.470.30">
    <property type="entry name" value="DNA ligase/mRNA capping enzyme"/>
    <property type="match status" value="1"/>
</dbReference>
<evidence type="ECO:0000313" key="2">
    <source>
        <dbReference type="Proteomes" id="UP000240552"/>
    </source>
</evidence>
<organismHost>
    <name type="scientific">Acanthamoeba polyphaga</name>
    <name type="common">Amoeba</name>
    <dbReference type="NCBI Taxonomy" id="5757"/>
</organismHost>
<gene>
    <name evidence="1" type="primary">L308b</name>
    <name evidence="1" type="ORF">MIMI_L308b</name>
</gene>
<reference evidence="1 2" key="1">
    <citation type="journal article" date="2011" name="Proc. Natl. Acad. Sci. U.S.A.">
        <title>Mimivirus shows dramatic genome reduction after intraamoebal culture.</title>
        <authorList>
            <person name="Boyer M."/>
            <person name="Azza S."/>
            <person name="Barrassi L."/>
            <person name="Klose T."/>
            <person name="Campocasso A."/>
            <person name="Pagnier I."/>
            <person name="Fournous G."/>
            <person name="Borg A."/>
            <person name="Robert C."/>
            <person name="Zhang X."/>
            <person name="Desnues C."/>
            <person name="Henrissat B."/>
            <person name="Rossmann M.G."/>
            <person name="La Scola B."/>
            <person name="Raoult D."/>
        </authorList>
    </citation>
    <scope>NUCLEOTIDE SEQUENCE [LARGE SCALE GENOMIC DNA]</scope>
    <source>
        <strain evidence="1">M4</strain>
    </source>
</reference>
<proteinExistence type="predicted"/>
<evidence type="ECO:0000313" key="1">
    <source>
        <dbReference type="EMBL" id="AEJ34547.1"/>
    </source>
</evidence>
<protein>
    <submittedName>
        <fullName evidence="1">Uncharacterized protein L308b</fullName>
    </submittedName>
</protein>
<accession>F8V5J3</accession>
<organism evidence="1 2">
    <name type="scientific">Acanthamoeba polyphaga mimivirus</name>
    <name type="common">APMV</name>
    <dbReference type="NCBI Taxonomy" id="212035"/>
    <lineage>
        <taxon>Viruses</taxon>
        <taxon>Varidnaviria</taxon>
        <taxon>Bamfordvirae</taxon>
        <taxon>Nucleocytoviricota</taxon>
        <taxon>Megaviricetes</taxon>
        <taxon>Imitervirales</taxon>
        <taxon>Mimiviridae</taxon>
        <taxon>Megamimivirinae</taxon>
        <taxon>Mimivirus</taxon>
        <taxon>Mimivirus bradfordmassiliense</taxon>
    </lineage>
</organism>
<dbReference type="Proteomes" id="UP000240552">
    <property type="component" value="Segment"/>
</dbReference>
<name>F8V5J3_MIMIV</name>
<sequence>MYTTSKNNTNYSKNLYLSSNKTKQEIFRYLNSTGINLHTKFEIISNESDLNYIRDNEYIICPKYSGVRSWVIFFKNDNDVYYAVSFPKYGRFKKEEFSIFPIDVSVTKQLYYGTIMEGIYFKMDNKKCLIIDEVYQFAGEHMLLKQNVIG</sequence>
<dbReference type="EMBL" id="JN036606">
    <property type="protein sequence ID" value="AEJ34547.1"/>
    <property type="molecule type" value="Genomic_DNA"/>
</dbReference>